<dbReference type="AlphaFoldDB" id="A0A2S6H1L6"/>
<dbReference type="Gene3D" id="3.30.70.1230">
    <property type="entry name" value="Nucleotide cyclase"/>
    <property type="match status" value="1"/>
</dbReference>
<dbReference type="EMBL" id="PTIX01000001">
    <property type="protein sequence ID" value="PPK71388.1"/>
    <property type="molecule type" value="Genomic_DNA"/>
</dbReference>
<accession>A0A2S6H1L6</accession>
<organism evidence="2 3">
    <name type="scientific">Actinokineospora auranticolor</name>
    <dbReference type="NCBI Taxonomy" id="155976"/>
    <lineage>
        <taxon>Bacteria</taxon>
        <taxon>Bacillati</taxon>
        <taxon>Actinomycetota</taxon>
        <taxon>Actinomycetes</taxon>
        <taxon>Pseudonocardiales</taxon>
        <taxon>Pseudonocardiaceae</taxon>
        <taxon>Actinokineospora</taxon>
    </lineage>
</organism>
<dbReference type="InterPro" id="IPR011990">
    <property type="entry name" value="TPR-like_helical_dom_sf"/>
</dbReference>
<dbReference type="InterPro" id="IPR029787">
    <property type="entry name" value="Nucleotide_cyclase"/>
</dbReference>
<dbReference type="PANTHER" id="PTHR47691">
    <property type="entry name" value="REGULATOR-RELATED"/>
    <property type="match status" value="1"/>
</dbReference>
<keyword evidence="3" id="KW-1185">Reference proteome</keyword>
<dbReference type="SUPFAM" id="SSF52540">
    <property type="entry name" value="P-loop containing nucleoside triphosphate hydrolases"/>
    <property type="match status" value="1"/>
</dbReference>
<protein>
    <submittedName>
        <fullName evidence="2">ATP/maltotriose-dependent transcriptional regulator MalT</fullName>
    </submittedName>
</protein>
<comment type="caution">
    <text evidence="2">The sequence shown here is derived from an EMBL/GenBank/DDBJ whole genome shotgun (WGS) entry which is preliminary data.</text>
</comment>
<dbReference type="Pfam" id="PF13424">
    <property type="entry name" value="TPR_12"/>
    <property type="match status" value="2"/>
</dbReference>
<dbReference type="GO" id="GO:0043531">
    <property type="term" value="F:ADP binding"/>
    <property type="evidence" value="ECO:0007669"/>
    <property type="project" value="InterPro"/>
</dbReference>
<dbReference type="InterPro" id="IPR019734">
    <property type="entry name" value="TPR_rpt"/>
</dbReference>
<reference evidence="2 3" key="1">
    <citation type="submission" date="2018-02" db="EMBL/GenBank/DDBJ databases">
        <title>Genomic Encyclopedia of Archaeal and Bacterial Type Strains, Phase II (KMG-II): from individual species to whole genera.</title>
        <authorList>
            <person name="Goeker M."/>
        </authorList>
    </citation>
    <scope>NUCLEOTIDE SEQUENCE [LARGE SCALE GENOMIC DNA]</scope>
    <source>
        <strain evidence="2 3">YU 961-1</strain>
    </source>
</reference>
<gene>
    <name evidence="2" type="ORF">CLV40_101578</name>
</gene>
<sequence length="911" mass="98569">MDTPTRVVDREWLLPVETLVVHMSVVPPPTGEPNRDPVGGHPTDYPTHQTIVTFDVEGYSAPHRDDRARAVVRATAYRVVEQAFLAAGVPWGICFLENTGDGAIVIVPPQVSKVLLLDPMPGCLLAALAEHNRGAELGHRVRMRLAVHAGEVSEDEHGRSGDDLVHACRLLDSADLRTALAHAGVPLAVIVSDAIYDGIVRHRYRGIDPTTYHPVSARIKNGRAHGWIHLPGTTEIPVTGAPAAPEPSTSDSPTPRQLLPAPASFVCRETEIDALDAASREHRLLMVVGPPGVGKTALGLRWAHRVRERFDGGQLYADLGGPHDEVSPQDVLGRFLRALGVAAAKVPVDLAEQAALFRSLTARARLLVVLDNAVTTAQVRYLLPASPDAVTLVTSRSRLGGLVAHGARTVELAPLSTADGTALLGRLVGPARVAAEPDWARRLAALCAGLPIALCVVGARLATRVRCSLERAVRDLLDERRRLARLTFGPDLSVEVVFAMSYQALSAPAARLYRLVGLHPGADFTLGVAAAAVGDSPGHAQAWLDELMEANLVDEPLADRYRFHDLIRLHAADRARAEEGERASAAAVRRMADWYLHSAAAATAKTTPHRTGFHVDVAQEPVDPTEFTGHGDALDWLDTERTNLLAVAGEAMDRGWAPTTWQIADAMWGLFLYRQHYGDWLRFDTLAIQAAQSAADRAAEALASDRVALLHHALRRNDEALTHMARARSWWQESGDRHRAAGSLERFGFVYLDQGEVELALRHFRGALAGYRELDQSRSVGLALISVGRALLAADRPGEAAGYLREAVTTLGTLAVPDEYNRPRALIALGRAETALGDVDEAGERLRAALAAMESADSPLGQADAYFALGELHERLGNRVEARRHYERTAALFDDLGNPGANEVRERVRAL</sequence>
<dbReference type="SUPFAM" id="SSF55073">
    <property type="entry name" value="Nucleotide cyclase"/>
    <property type="match status" value="1"/>
</dbReference>
<dbReference type="Proteomes" id="UP000239203">
    <property type="component" value="Unassembled WGS sequence"/>
</dbReference>
<feature type="repeat" description="TPR" evidence="1">
    <location>
        <begin position="863"/>
        <end position="896"/>
    </location>
</feature>
<dbReference type="Gene3D" id="3.40.50.300">
    <property type="entry name" value="P-loop containing nucleotide triphosphate hydrolases"/>
    <property type="match status" value="1"/>
</dbReference>
<dbReference type="InterPro" id="IPR027417">
    <property type="entry name" value="P-loop_NTPase"/>
</dbReference>
<evidence type="ECO:0000256" key="1">
    <source>
        <dbReference type="PROSITE-ProRule" id="PRU00339"/>
    </source>
</evidence>
<keyword evidence="1" id="KW-0802">TPR repeat</keyword>
<evidence type="ECO:0000313" key="3">
    <source>
        <dbReference type="Proteomes" id="UP000239203"/>
    </source>
</evidence>
<dbReference type="PRINTS" id="PR00364">
    <property type="entry name" value="DISEASERSIST"/>
</dbReference>
<dbReference type="SUPFAM" id="SSF48452">
    <property type="entry name" value="TPR-like"/>
    <property type="match status" value="1"/>
</dbReference>
<dbReference type="Gene3D" id="1.25.40.10">
    <property type="entry name" value="Tetratricopeptide repeat domain"/>
    <property type="match status" value="2"/>
</dbReference>
<name>A0A2S6H1L6_9PSEU</name>
<proteinExistence type="predicted"/>
<dbReference type="PROSITE" id="PS50005">
    <property type="entry name" value="TPR"/>
    <property type="match status" value="1"/>
</dbReference>
<dbReference type="SMART" id="SM00028">
    <property type="entry name" value="TPR"/>
    <property type="match status" value="4"/>
</dbReference>
<evidence type="ECO:0000313" key="2">
    <source>
        <dbReference type="EMBL" id="PPK71388.1"/>
    </source>
</evidence>
<dbReference type="PANTHER" id="PTHR47691:SF3">
    <property type="entry name" value="HTH-TYPE TRANSCRIPTIONAL REGULATOR RV0890C-RELATED"/>
    <property type="match status" value="1"/>
</dbReference>